<accession>A0A511UWF7</accession>
<dbReference type="OrthoDB" id="9799383at2"/>
<keyword evidence="4" id="KW-1185">Reference proteome</keyword>
<gene>
    <name evidence="3" type="ORF">CQU01_12030</name>
</gene>
<keyword evidence="1" id="KW-0812">Transmembrane</keyword>
<evidence type="ECO:0000313" key="4">
    <source>
        <dbReference type="Proteomes" id="UP000321491"/>
    </source>
</evidence>
<name>A0A511UWF7_9BACI</name>
<dbReference type="Proteomes" id="UP000321491">
    <property type="component" value="Unassembled WGS sequence"/>
</dbReference>
<dbReference type="Pfam" id="PF11127">
    <property type="entry name" value="YgaP-like_TM"/>
    <property type="match status" value="1"/>
</dbReference>
<evidence type="ECO:0000256" key="1">
    <source>
        <dbReference type="SAM" id="Phobius"/>
    </source>
</evidence>
<keyword evidence="1" id="KW-1133">Transmembrane helix</keyword>
<dbReference type="RefSeq" id="WP_146936723.1">
    <property type="nucleotide sequence ID" value="NZ_BJXW01000011.1"/>
</dbReference>
<dbReference type="InterPro" id="IPR021309">
    <property type="entry name" value="YgaP-like_TM"/>
</dbReference>
<dbReference type="EMBL" id="BJXW01000011">
    <property type="protein sequence ID" value="GEN30965.1"/>
    <property type="molecule type" value="Genomic_DNA"/>
</dbReference>
<sequence>MFVVNGKYSIIRFMAGFFVLSSVILSQVHHPYWLFFTGFVGFMLMFSSLTGFCPMEIILKALGVKEKAICDIKK</sequence>
<dbReference type="Gene3D" id="6.10.140.1340">
    <property type="match status" value="1"/>
</dbReference>
<evidence type="ECO:0000259" key="2">
    <source>
        <dbReference type="Pfam" id="PF11127"/>
    </source>
</evidence>
<dbReference type="AlphaFoldDB" id="A0A511UWF7"/>
<comment type="caution">
    <text evidence="3">The sequence shown here is derived from an EMBL/GenBank/DDBJ whole genome shotgun (WGS) entry which is preliminary data.</text>
</comment>
<keyword evidence="1" id="KW-0472">Membrane</keyword>
<reference evidence="3 4" key="1">
    <citation type="submission" date="2019-07" db="EMBL/GenBank/DDBJ databases">
        <title>Whole genome shotgun sequence of Cerasibacillus quisquiliarum NBRC 102429.</title>
        <authorList>
            <person name="Hosoyama A."/>
            <person name="Uohara A."/>
            <person name="Ohji S."/>
            <person name="Ichikawa N."/>
        </authorList>
    </citation>
    <scope>NUCLEOTIDE SEQUENCE [LARGE SCALE GENOMIC DNA]</scope>
    <source>
        <strain evidence="3 4">NBRC 102429</strain>
    </source>
</reference>
<feature type="transmembrane region" description="Helical" evidence="1">
    <location>
        <begin position="32"/>
        <end position="52"/>
    </location>
</feature>
<organism evidence="3 4">
    <name type="scientific">Cerasibacillus quisquiliarum</name>
    <dbReference type="NCBI Taxonomy" id="227865"/>
    <lineage>
        <taxon>Bacteria</taxon>
        <taxon>Bacillati</taxon>
        <taxon>Bacillota</taxon>
        <taxon>Bacilli</taxon>
        <taxon>Bacillales</taxon>
        <taxon>Bacillaceae</taxon>
        <taxon>Cerasibacillus</taxon>
    </lineage>
</organism>
<evidence type="ECO:0000313" key="3">
    <source>
        <dbReference type="EMBL" id="GEN30965.1"/>
    </source>
</evidence>
<feature type="domain" description="Inner membrane protein YgaP-like transmembrane" evidence="2">
    <location>
        <begin position="10"/>
        <end position="60"/>
    </location>
</feature>
<proteinExistence type="predicted"/>
<protein>
    <recommendedName>
        <fullName evidence="2">Inner membrane protein YgaP-like transmembrane domain-containing protein</fullName>
    </recommendedName>
</protein>
<feature type="transmembrane region" description="Helical" evidence="1">
    <location>
        <begin position="9"/>
        <end position="26"/>
    </location>
</feature>